<dbReference type="GO" id="GO:0004601">
    <property type="term" value="F:peroxidase activity"/>
    <property type="evidence" value="ECO:0007669"/>
    <property type="project" value="UniProtKB-KW"/>
</dbReference>
<keyword evidence="6" id="KW-1185">Reference proteome</keyword>
<dbReference type="PANTHER" id="PTHR11592:SF40">
    <property type="entry name" value="THIOREDOXIN_GLUTATHIONE PEROXIDASE BTUE"/>
    <property type="match status" value="1"/>
</dbReference>
<name>A0ABT6BCU2_9GAMM</name>
<dbReference type="Pfam" id="PF00255">
    <property type="entry name" value="GSHPx"/>
    <property type="match status" value="1"/>
</dbReference>
<dbReference type="RefSeq" id="WP_320550174.1">
    <property type="nucleotide sequence ID" value="NZ_JAQLOK010000001.1"/>
</dbReference>
<dbReference type="PROSITE" id="PS51355">
    <property type="entry name" value="GLUTATHIONE_PEROXID_3"/>
    <property type="match status" value="1"/>
</dbReference>
<sequence length="179" mass="19364">MTLNDIPLQTIDGEPTSLAAYEGRVLLIVNVASKCGLTPQYESLEALFEARRAEGLVVLGFPANNFANQEPGADEDIKSFCSLTYDVSFPMFSKISVRGDDIHPLYDALTTARPERVGGETLLSLLTEKGLAPATATEVMWNFEKFLVGRDGEVVARFGPDVTVDDPRVIAAIDGALAR</sequence>
<evidence type="ECO:0000256" key="3">
    <source>
        <dbReference type="ARBA" id="ARBA00023002"/>
    </source>
</evidence>
<dbReference type="CDD" id="cd00340">
    <property type="entry name" value="GSH_Peroxidase"/>
    <property type="match status" value="1"/>
</dbReference>
<dbReference type="Gene3D" id="3.40.30.10">
    <property type="entry name" value="Glutaredoxin"/>
    <property type="match status" value="1"/>
</dbReference>
<evidence type="ECO:0000256" key="4">
    <source>
        <dbReference type="RuleBase" id="RU000499"/>
    </source>
</evidence>
<dbReference type="PANTHER" id="PTHR11592">
    <property type="entry name" value="GLUTATHIONE PEROXIDASE"/>
    <property type="match status" value="1"/>
</dbReference>
<reference evidence="5 6" key="1">
    <citation type="journal article" date="2024" name="Curr. Microbiol.">
        <title>Luteibacter sahnii sp. nov., A Novel Yellow-Colored Xanthomonadin Pigment Producing Probiotic Bacterium from Healthy Rice Seed Microbiome.</title>
        <authorList>
            <person name="Jaiswal G."/>
            <person name="Rana R."/>
            <person name="Nayak P.K."/>
            <person name="Chouhan R."/>
            <person name="Gandhi S.G."/>
            <person name="Patel H.K."/>
            <person name="Patil P.B."/>
        </authorList>
    </citation>
    <scope>NUCLEOTIDE SEQUENCE [LARGE SCALE GENOMIC DNA]</scope>
    <source>
        <strain evidence="5 6">PPL201</strain>
    </source>
</reference>
<dbReference type="Proteomes" id="UP001528850">
    <property type="component" value="Unassembled WGS sequence"/>
</dbReference>
<dbReference type="InterPro" id="IPR036249">
    <property type="entry name" value="Thioredoxin-like_sf"/>
</dbReference>
<evidence type="ECO:0000256" key="2">
    <source>
        <dbReference type="ARBA" id="ARBA00022559"/>
    </source>
</evidence>
<evidence type="ECO:0000313" key="5">
    <source>
        <dbReference type="EMBL" id="MDF4025693.1"/>
    </source>
</evidence>
<evidence type="ECO:0000256" key="1">
    <source>
        <dbReference type="ARBA" id="ARBA00006926"/>
    </source>
</evidence>
<proteinExistence type="inferred from homology"/>
<comment type="similarity">
    <text evidence="1 4">Belongs to the glutathione peroxidase family.</text>
</comment>
<dbReference type="PRINTS" id="PR01011">
    <property type="entry name" value="GLUTPROXDASE"/>
</dbReference>
<organism evidence="5 6">
    <name type="scientific">Luteibacter sahnii</name>
    <dbReference type="NCBI Taxonomy" id="3021977"/>
    <lineage>
        <taxon>Bacteria</taxon>
        <taxon>Pseudomonadati</taxon>
        <taxon>Pseudomonadota</taxon>
        <taxon>Gammaproteobacteria</taxon>
        <taxon>Lysobacterales</taxon>
        <taxon>Rhodanobacteraceae</taxon>
        <taxon>Luteibacter</taxon>
    </lineage>
</organism>
<keyword evidence="3 4" id="KW-0560">Oxidoreductase</keyword>
<evidence type="ECO:0000313" key="6">
    <source>
        <dbReference type="Proteomes" id="UP001528850"/>
    </source>
</evidence>
<dbReference type="InterPro" id="IPR029759">
    <property type="entry name" value="GPX_AS"/>
</dbReference>
<comment type="caution">
    <text evidence="5">The sequence shown here is derived from an EMBL/GenBank/DDBJ whole genome shotgun (WGS) entry which is preliminary data.</text>
</comment>
<gene>
    <name evidence="5" type="ORF">P3W24_12020</name>
</gene>
<dbReference type="PROSITE" id="PS00460">
    <property type="entry name" value="GLUTATHIONE_PEROXID_1"/>
    <property type="match status" value="1"/>
</dbReference>
<dbReference type="EMBL" id="JARJJS010000002">
    <property type="protein sequence ID" value="MDF4025693.1"/>
    <property type="molecule type" value="Genomic_DNA"/>
</dbReference>
<accession>A0ABT6BCU2</accession>
<dbReference type="PIRSF" id="PIRSF000303">
    <property type="entry name" value="Glutathion_perox"/>
    <property type="match status" value="1"/>
</dbReference>
<dbReference type="SUPFAM" id="SSF52833">
    <property type="entry name" value="Thioredoxin-like"/>
    <property type="match status" value="1"/>
</dbReference>
<keyword evidence="2 4" id="KW-0575">Peroxidase</keyword>
<protein>
    <recommendedName>
        <fullName evidence="4">Glutathione peroxidase</fullName>
    </recommendedName>
</protein>
<dbReference type="InterPro" id="IPR000889">
    <property type="entry name" value="Glutathione_peroxidase"/>
</dbReference>